<evidence type="ECO:0000313" key="3">
    <source>
        <dbReference type="Proteomes" id="UP000194318"/>
    </source>
</evidence>
<sequence>MGHRAKPSRRHQISYAAPEKYRLIITYPGQQRPRRFSTSDLARARAVARRNTANGAHVDFQIHRGWGTYETTHTYTPEPTP</sequence>
<evidence type="ECO:0000313" key="4">
    <source>
        <dbReference type="Proteomes" id="UP000731519"/>
    </source>
</evidence>
<dbReference type="RefSeq" id="WP_031132934.1">
    <property type="nucleotide sequence ID" value="NZ_ASYR01000050.1"/>
</dbReference>
<proteinExistence type="predicted"/>
<protein>
    <submittedName>
        <fullName evidence="2">Uncharacterized protein</fullName>
    </submittedName>
</protein>
<organism evidence="2 3">
    <name type="scientific">Streptomyces fradiae ATCC 10745 = DSM 40063</name>
    <dbReference type="NCBI Taxonomy" id="1319510"/>
    <lineage>
        <taxon>Bacteria</taxon>
        <taxon>Bacillati</taxon>
        <taxon>Actinomycetota</taxon>
        <taxon>Actinomycetes</taxon>
        <taxon>Kitasatosporales</taxon>
        <taxon>Streptomycetaceae</taxon>
        <taxon>Streptomyces</taxon>
    </lineage>
</organism>
<gene>
    <name evidence="2" type="ORF">BG846_05183</name>
    <name evidence="1" type="ORF">K701_27910</name>
</gene>
<reference evidence="2 3" key="2">
    <citation type="submission" date="2016-09" db="EMBL/GenBank/DDBJ databases">
        <title>Streptomyces fradiae DSM40063, a candidate organism with high potential of specific P450 cytochromes.</title>
        <authorList>
            <person name="Grumaz C."/>
            <person name="Vainshtein Y."/>
            <person name="Kirstahler P."/>
            <person name="Sohn K."/>
        </authorList>
    </citation>
    <scope>NUCLEOTIDE SEQUENCE [LARGE SCALE GENOMIC DNA]</scope>
    <source>
        <strain evidence="2 3">DSM 40063</strain>
    </source>
</reference>
<dbReference type="Proteomes" id="UP000194318">
    <property type="component" value="Unassembled WGS sequence"/>
</dbReference>
<accession>A0A1Y2NNX9</accession>
<comment type="caution">
    <text evidence="2">The sequence shown here is derived from an EMBL/GenBank/DDBJ whole genome shotgun (WGS) entry which is preliminary data.</text>
</comment>
<reference evidence="1 4" key="1">
    <citation type="submission" date="2013-05" db="EMBL/GenBank/DDBJ databases">
        <title>Genome Sequence of Streptomyces fradiae.</title>
        <authorList>
            <person name="Kirby R."/>
        </authorList>
    </citation>
    <scope>NUCLEOTIDE SEQUENCE [LARGE SCALE GENOMIC DNA]</scope>
    <source>
        <strain evidence="1 4">ATCC 10745</strain>
    </source>
</reference>
<name>A0A1Y2NNX9_STRFR</name>
<dbReference type="Proteomes" id="UP000731519">
    <property type="component" value="Unassembled WGS sequence"/>
</dbReference>
<keyword evidence="4" id="KW-1185">Reference proteome</keyword>
<evidence type="ECO:0000313" key="2">
    <source>
        <dbReference type="EMBL" id="OSY49205.1"/>
    </source>
</evidence>
<dbReference type="EMBL" id="ASYR01000050">
    <property type="protein sequence ID" value="KAF0646578.1"/>
    <property type="molecule type" value="Genomic_DNA"/>
</dbReference>
<evidence type="ECO:0000313" key="1">
    <source>
        <dbReference type="EMBL" id="KAF0646578.1"/>
    </source>
</evidence>
<dbReference type="EMBL" id="MIFZ01000331">
    <property type="protein sequence ID" value="OSY49205.1"/>
    <property type="molecule type" value="Genomic_DNA"/>
</dbReference>
<dbReference type="AlphaFoldDB" id="A0A1Y2NNX9"/>